<protein>
    <submittedName>
        <fullName evidence="1">Uncharacterized protein</fullName>
    </submittedName>
</protein>
<name>A0A1J1LHU0_9CYAN</name>
<organism evidence="1 2">
    <name type="scientific">Planktothrix tepida PCC 9214</name>
    <dbReference type="NCBI Taxonomy" id="671072"/>
    <lineage>
        <taxon>Bacteria</taxon>
        <taxon>Bacillati</taxon>
        <taxon>Cyanobacteriota</taxon>
        <taxon>Cyanophyceae</taxon>
        <taxon>Oscillatoriophycideae</taxon>
        <taxon>Oscillatoriales</taxon>
        <taxon>Microcoleaceae</taxon>
        <taxon>Planktothrix</taxon>
    </lineage>
</organism>
<keyword evidence="2" id="KW-1185">Reference proteome</keyword>
<evidence type="ECO:0000313" key="1">
    <source>
        <dbReference type="EMBL" id="CUR31774.1"/>
    </source>
</evidence>
<dbReference type="AlphaFoldDB" id="A0A1J1LHU0"/>
<reference evidence="2" key="1">
    <citation type="submission" date="2015-10" db="EMBL/GenBank/DDBJ databases">
        <authorList>
            <person name="Regsiter A."/>
            <person name="william w."/>
        </authorList>
    </citation>
    <scope>NUCLEOTIDE SEQUENCE [LARGE SCALE GENOMIC DNA]</scope>
</reference>
<sequence length="43" mass="5282">MAYKYRLFTDYKQKLSDRSNSYKYYLYNYKVLSLIQPVTLTVC</sequence>
<accession>A0A1J1LHU0</accession>
<evidence type="ECO:0000313" key="2">
    <source>
        <dbReference type="Proteomes" id="UP000184315"/>
    </source>
</evidence>
<gene>
    <name evidence="1" type="ORF">PL9214291367</name>
</gene>
<proteinExistence type="predicted"/>
<dbReference type="EMBL" id="CZDF01000132">
    <property type="protein sequence ID" value="CUR31774.1"/>
    <property type="molecule type" value="Genomic_DNA"/>
</dbReference>
<dbReference type="Proteomes" id="UP000184315">
    <property type="component" value="Unassembled WGS sequence"/>
</dbReference>